<accession>A0AAN8PMC6</accession>
<feature type="signal peptide" evidence="1">
    <location>
        <begin position="1"/>
        <end position="17"/>
    </location>
</feature>
<dbReference type="SUPFAM" id="SSF50998">
    <property type="entry name" value="Quinoprotein alcohol dehydrogenase-like"/>
    <property type="match status" value="1"/>
</dbReference>
<gene>
    <name evidence="2" type="ORF">SNE40_012826</name>
</gene>
<keyword evidence="3" id="KW-1185">Reference proteome</keyword>
<feature type="chain" id="PRO_5042975559" evidence="1">
    <location>
        <begin position="18"/>
        <end position="475"/>
    </location>
</feature>
<name>A0AAN8PMC6_PATCE</name>
<dbReference type="Gene3D" id="2.130.10.10">
    <property type="entry name" value="YVTN repeat-like/Quinoprotein amine dehydrogenase"/>
    <property type="match status" value="1"/>
</dbReference>
<comment type="caution">
    <text evidence="2">The sequence shown here is derived from an EMBL/GenBank/DDBJ whole genome shotgun (WGS) entry which is preliminary data.</text>
</comment>
<evidence type="ECO:0000313" key="3">
    <source>
        <dbReference type="Proteomes" id="UP001347796"/>
    </source>
</evidence>
<proteinExistence type="predicted"/>
<dbReference type="Proteomes" id="UP001347796">
    <property type="component" value="Unassembled WGS sequence"/>
</dbReference>
<reference evidence="2 3" key="1">
    <citation type="submission" date="2024-01" db="EMBL/GenBank/DDBJ databases">
        <title>The genome of the rayed Mediterranean limpet Patella caerulea (Linnaeus, 1758).</title>
        <authorList>
            <person name="Anh-Thu Weber A."/>
            <person name="Halstead-Nussloch G."/>
        </authorList>
    </citation>
    <scope>NUCLEOTIDE SEQUENCE [LARGE SCALE GENOMIC DNA]</scope>
    <source>
        <strain evidence="2">AATW-2023a</strain>
        <tissue evidence="2">Whole specimen</tissue>
    </source>
</reference>
<dbReference type="InterPro" id="IPR015943">
    <property type="entry name" value="WD40/YVTN_repeat-like_dom_sf"/>
</dbReference>
<dbReference type="AlphaFoldDB" id="A0AAN8PMC6"/>
<dbReference type="InterPro" id="IPR011047">
    <property type="entry name" value="Quinoprotein_ADH-like_sf"/>
</dbReference>
<keyword evidence="1" id="KW-0732">Signal</keyword>
<evidence type="ECO:0000256" key="1">
    <source>
        <dbReference type="SAM" id="SignalP"/>
    </source>
</evidence>
<protein>
    <submittedName>
        <fullName evidence="2">Uncharacterized protein</fullName>
    </submittedName>
</protein>
<organism evidence="2 3">
    <name type="scientific">Patella caerulea</name>
    <name type="common">Rayed Mediterranean limpet</name>
    <dbReference type="NCBI Taxonomy" id="87958"/>
    <lineage>
        <taxon>Eukaryota</taxon>
        <taxon>Metazoa</taxon>
        <taxon>Spiralia</taxon>
        <taxon>Lophotrochozoa</taxon>
        <taxon>Mollusca</taxon>
        <taxon>Gastropoda</taxon>
        <taxon>Patellogastropoda</taxon>
        <taxon>Patelloidea</taxon>
        <taxon>Patellidae</taxon>
        <taxon>Patella</taxon>
    </lineage>
</organism>
<dbReference type="EMBL" id="JAZGQO010000009">
    <property type="protein sequence ID" value="KAK6177973.1"/>
    <property type="molecule type" value="Genomic_DNA"/>
</dbReference>
<evidence type="ECO:0000313" key="2">
    <source>
        <dbReference type="EMBL" id="KAK6177973.1"/>
    </source>
</evidence>
<sequence length="475" mass="51277">MFYVVIFILCAFGATKGQEISGCPLYGCTPGGTFSLDSVITSADVEVAWTAQLENSTTAANVLLGCVSNENNIVCPTSKGYVSLDPKTGKELWRKDILLKPSLPIMDVSGDIIGSDGRSLVMIDGDGTTQPIIKLDVPVDSIYSLNLLDIGAFLIVSKTGEVIAYLINGIPLASLTLTGEVDGDNGIFHPMAQPVISGNRAYILTKFKPKAQNVSKKFSTTGYYRMFAIGVVRRMTNIMFVAWEFTFSTALCQPDDHRVHSNEIRRNASLVVTGNNILVSLAADPSSFVTCSSRDQSDMFWSIKDNGNSSELMYSMPLLVSTLSVYVDNQPKNRHHYSVGLGLVWTSPFSEPGEIIGINLRNGTIVYKIPLSKYFGQNVSITTNIMVGQNTNGTILVFGVQNGTSARQNWVMGMQVTNGAVSTATLLWNLQVPVTGAAWGQVISFHVGPDDGGGVRLAVLSTDSNRPTLITIKSK</sequence>